<sequence>MQRLDQTAPAPQLTLARRSVVFLPGDPGRTGRIAFWSPDDPAPPTAADLPWVDPASVAVDDLVVVTEDVRVHTVPALCIPVRDALPVLTRARLSETASPATAFWGSAALLGLHLVARGLLLPGLTATDRDAWRIGPLGPDELGLVRTLAASMPPAAHSVPLDADGPEPVLPDPEQLLRAFLDAVADSLPRTPAAELAAGGPAFAANAAQTLPEQRAWAADVAAGHDAGVRLSLRIEVPGLTAAEDEPSAAPRFRAVLQMHSAADPTLLADAADVWAGSGGAAGSGASDAAVTAFGPRARMDALLALRRAARAWAPLTPLLSAAVPDAVELADEEIAELLGPAARALAATGVQVHWPRDLSHRLTARAVIGPADDGDGGAQGDPRDSDLPSFLSADALLSFNWRFAVGDRELSRAELDRIAEAGRPLVRLRDQWVLVDPEQVHRARRSQDRKFTPVEALGAVLTGSAEADGRRVEVAPTGWLAALRDRIADPEGGTPEIPQPTALAATLRDYQLRGLNWLHRMTSLGLGGCLADDMGLGKTITLIALHLHRQTDQTSAGPTLVVCPTSLMGNWQREIEKFAPGTAVRRYHGAARSLEGLAEGEFVLTTYGTMRLDAGRLAGTDWGMVVADEAQHVKNPYSATAKELRTIGARARVALSGTPVENNLSELWAILDWTTPGLLGRLGTFRSRYAQAVEGGQDPAAAERLSALVRPFLLRRRKSDPGIAPELPPKTETDRAVSLTAEQTGLYEAVVRETLAAIAEADGMERRGLVVKLLTALKQICNHPAQYLKEDRPRIEGRSGKLELLDELLDTILAEGAGVLVFTQYVQMARLLERHLADRGVPSQFLHGGTPVAQREAMVQRFQDGEVPVFLLSLKAAGTGLNLTRAGHVVHYDRWWNPAVEAQATDRAYRIGQTQPVQVHRLVAEGTVEDRIAAMLLRKRELADAVLGSGEGALTELTDAELADLVELRGSGR</sequence>
<keyword evidence="4" id="KW-0347">Helicase</keyword>
<dbReference type="Pfam" id="PF00176">
    <property type="entry name" value="SNF2-rel_dom"/>
    <property type="match status" value="1"/>
</dbReference>
<reference evidence="4 5" key="1">
    <citation type="submission" date="2023-10" db="EMBL/GenBank/DDBJ databases">
        <title>The genome sequence of Streptomyces sp. HUAS YS2.</title>
        <authorList>
            <person name="Mo P."/>
        </authorList>
    </citation>
    <scope>NUCLEOTIDE SEQUENCE [LARGE SCALE GENOMIC DNA]</scope>
    <source>
        <strain evidence="4 5">HUAS YS2</strain>
    </source>
</reference>
<dbReference type="RefSeq" id="WP_318100675.1">
    <property type="nucleotide sequence ID" value="NZ_CP137573.1"/>
</dbReference>
<proteinExistence type="predicted"/>
<gene>
    <name evidence="4" type="ORF">R2D22_02205</name>
</gene>
<evidence type="ECO:0000313" key="5">
    <source>
        <dbReference type="Proteomes" id="UP001301731"/>
    </source>
</evidence>
<keyword evidence="5" id="KW-1185">Reference proteome</keyword>
<organism evidence="4 5">
    <name type="scientific">Streptomyces solicathayae</name>
    <dbReference type="NCBI Taxonomy" id="3081768"/>
    <lineage>
        <taxon>Bacteria</taxon>
        <taxon>Bacillati</taxon>
        <taxon>Actinomycetota</taxon>
        <taxon>Actinomycetes</taxon>
        <taxon>Kitasatosporales</taxon>
        <taxon>Streptomycetaceae</taxon>
        <taxon>Streptomyces</taxon>
    </lineage>
</organism>
<dbReference type="InterPro" id="IPR014001">
    <property type="entry name" value="Helicase_ATP-bd"/>
</dbReference>
<evidence type="ECO:0000259" key="2">
    <source>
        <dbReference type="PROSITE" id="PS51192"/>
    </source>
</evidence>
<name>A0ABZ0LLX8_9ACTN</name>
<dbReference type="EC" id="3.6.4.-" evidence="4"/>
<keyword evidence="4" id="KW-0067">ATP-binding</keyword>
<feature type="domain" description="Helicase ATP-binding" evidence="2">
    <location>
        <begin position="520"/>
        <end position="678"/>
    </location>
</feature>
<dbReference type="Gene3D" id="3.40.50.300">
    <property type="entry name" value="P-loop containing nucleotide triphosphate hydrolases"/>
    <property type="match status" value="1"/>
</dbReference>
<evidence type="ECO:0000256" key="1">
    <source>
        <dbReference type="ARBA" id="ARBA00022801"/>
    </source>
</evidence>
<dbReference type="InterPro" id="IPR000330">
    <property type="entry name" value="SNF2_N"/>
</dbReference>
<dbReference type="PROSITE" id="PS51194">
    <property type="entry name" value="HELICASE_CTER"/>
    <property type="match status" value="1"/>
</dbReference>
<feature type="domain" description="Helicase C-terminal" evidence="3">
    <location>
        <begin position="805"/>
        <end position="964"/>
    </location>
</feature>
<dbReference type="EMBL" id="CP137573">
    <property type="protein sequence ID" value="WOX20265.1"/>
    <property type="molecule type" value="Genomic_DNA"/>
</dbReference>
<accession>A0ABZ0LLX8</accession>
<dbReference type="PANTHER" id="PTHR10799">
    <property type="entry name" value="SNF2/RAD54 HELICASE FAMILY"/>
    <property type="match status" value="1"/>
</dbReference>
<evidence type="ECO:0000313" key="4">
    <source>
        <dbReference type="EMBL" id="WOX20265.1"/>
    </source>
</evidence>
<keyword evidence="1 4" id="KW-0378">Hydrolase</keyword>
<dbReference type="InterPro" id="IPR022138">
    <property type="entry name" value="DUF3670"/>
</dbReference>
<dbReference type="SMART" id="SM00487">
    <property type="entry name" value="DEXDc"/>
    <property type="match status" value="1"/>
</dbReference>
<dbReference type="InterPro" id="IPR001650">
    <property type="entry name" value="Helicase_C-like"/>
</dbReference>
<dbReference type="SMART" id="SM00490">
    <property type="entry name" value="HELICc"/>
    <property type="match status" value="1"/>
</dbReference>
<protein>
    <submittedName>
        <fullName evidence="4">DEAD/DEAH box helicase</fullName>
        <ecNumber evidence="4">3.6.4.-</ecNumber>
    </submittedName>
</protein>
<dbReference type="InterPro" id="IPR027417">
    <property type="entry name" value="P-loop_NTPase"/>
</dbReference>
<dbReference type="GO" id="GO:0004386">
    <property type="term" value="F:helicase activity"/>
    <property type="evidence" value="ECO:0007669"/>
    <property type="project" value="UniProtKB-KW"/>
</dbReference>
<dbReference type="Pfam" id="PF00271">
    <property type="entry name" value="Helicase_C"/>
    <property type="match status" value="1"/>
</dbReference>
<dbReference type="PROSITE" id="PS51192">
    <property type="entry name" value="HELICASE_ATP_BIND_1"/>
    <property type="match status" value="1"/>
</dbReference>
<keyword evidence="4" id="KW-0547">Nucleotide-binding</keyword>
<evidence type="ECO:0000259" key="3">
    <source>
        <dbReference type="PROSITE" id="PS51194"/>
    </source>
</evidence>
<dbReference type="GO" id="GO:0016787">
    <property type="term" value="F:hydrolase activity"/>
    <property type="evidence" value="ECO:0007669"/>
    <property type="project" value="UniProtKB-KW"/>
</dbReference>
<dbReference type="CDD" id="cd18793">
    <property type="entry name" value="SF2_C_SNF"/>
    <property type="match status" value="1"/>
</dbReference>
<dbReference type="SUPFAM" id="SSF52540">
    <property type="entry name" value="P-loop containing nucleoside triphosphate hydrolases"/>
    <property type="match status" value="2"/>
</dbReference>
<dbReference type="InterPro" id="IPR038718">
    <property type="entry name" value="SNF2-like_sf"/>
</dbReference>
<dbReference type="InterPro" id="IPR049730">
    <property type="entry name" value="SNF2/RAD54-like_C"/>
</dbReference>
<dbReference type="Proteomes" id="UP001301731">
    <property type="component" value="Chromosome"/>
</dbReference>
<dbReference type="Gene3D" id="3.40.50.10810">
    <property type="entry name" value="Tandem AAA-ATPase domain"/>
    <property type="match status" value="1"/>
</dbReference>
<dbReference type="Pfam" id="PF12419">
    <property type="entry name" value="DUF3670"/>
    <property type="match status" value="1"/>
</dbReference>